<sequence>MKQGFFGADFRPACQAHDTCETSPRDCDRQFLCDMYAACESSTNPGKCRKKARSYFLGSRVYHSFAVPLRRLFHPQ</sequence>
<reference evidence="2" key="1">
    <citation type="submission" date="2016-12" db="EMBL/GenBank/DDBJ databases">
        <title>Comparative genomics of four Isosphaeraceae planctomycetes: a common pool of plasmids and glycoside hydrolase genes.</title>
        <authorList>
            <person name="Ivanova A."/>
        </authorList>
    </citation>
    <scope>NUCLEOTIDE SEQUENCE [LARGE SCALE GENOMIC DNA]</scope>
    <source>
        <strain evidence="2">PX4</strain>
    </source>
</reference>
<dbReference type="Gene3D" id="1.20.90.10">
    <property type="entry name" value="Phospholipase A2 domain"/>
    <property type="match status" value="1"/>
</dbReference>
<dbReference type="InterPro" id="IPR036444">
    <property type="entry name" value="PLipase_A2_dom_sf"/>
</dbReference>
<accession>A0A1U7CRK0</accession>
<dbReference type="OrthoDB" id="290927at2"/>
<dbReference type="KEGG" id="pbor:BSF38_03079"/>
<dbReference type="AlphaFoldDB" id="A0A1U7CRK0"/>
<dbReference type="EMBL" id="CP019082">
    <property type="protein sequence ID" value="APW61561.1"/>
    <property type="molecule type" value="Genomic_DNA"/>
</dbReference>
<evidence type="ECO:0000313" key="1">
    <source>
        <dbReference type="EMBL" id="APW61561.1"/>
    </source>
</evidence>
<organism evidence="1 2">
    <name type="scientific">Paludisphaera borealis</name>
    <dbReference type="NCBI Taxonomy" id="1387353"/>
    <lineage>
        <taxon>Bacteria</taxon>
        <taxon>Pseudomonadati</taxon>
        <taxon>Planctomycetota</taxon>
        <taxon>Planctomycetia</taxon>
        <taxon>Isosphaerales</taxon>
        <taxon>Isosphaeraceae</taxon>
        <taxon>Paludisphaera</taxon>
    </lineage>
</organism>
<dbReference type="RefSeq" id="WP_076347008.1">
    <property type="nucleotide sequence ID" value="NZ_CP019082.1"/>
</dbReference>
<name>A0A1U7CRK0_9BACT</name>
<dbReference type="GO" id="GO:0004623">
    <property type="term" value="F:phospholipase A2 activity"/>
    <property type="evidence" value="ECO:0007669"/>
    <property type="project" value="InterPro"/>
</dbReference>
<gene>
    <name evidence="1" type="ORF">BSF38_03079</name>
</gene>
<proteinExistence type="predicted"/>
<keyword evidence="2" id="KW-1185">Reference proteome</keyword>
<dbReference type="SUPFAM" id="SSF48619">
    <property type="entry name" value="Phospholipase A2, PLA2"/>
    <property type="match status" value="1"/>
</dbReference>
<dbReference type="GO" id="GO:0050482">
    <property type="term" value="P:arachidonate secretion"/>
    <property type="evidence" value="ECO:0007669"/>
    <property type="project" value="InterPro"/>
</dbReference>
<dbReference type="Proteomes" id="UP000186309">
    <property type="component" value="Chromosome"/>
</dbReference>
<dbReference type="GO" id="GO:0006644">
    <property type="term" value="P:phospholipid metabolic process"/>
    <property type="evidence" value="ECO:0007669"/>
    <property type="project" value="InterPro"/>
</dbReference>
<evidence type="ECO:0000313" key="2">
    <source>
        <dbReference type="Proteomes" id="UP000186309"/>
    </source>
</evidence>
<protein>
    <submittedName>
        <fullName evidence="1">Uncharacterized protein</fullName>
    </submittedName>
</protein>